<name>A0A5J5CPW1_9PERO</name>
<organism evidence="2 3">
    <name type="scientific">Etheostoma spectabile</name>
    <name type="common">orangethroat darter</name>
    <dbReference type="NCBI Taxonomy" id="54343"/>
    <lineage>
        <taxon>Eukaryota</taxon>
        <taxon>Metazoa</taxon>
        <taxon>Chordata</taxon>
        <taxon>Craniata</taxon>
        <taxon>Vertebrata</taxon>
        <taxon>Euteleostomi</taxon>
        <taxon>Actinopterygii</taxon>
        <taxon>Neopterygii</taxon>
        <taxon>Teleostei</taxon>
        <taxon>Neoteleostei</taxon>
        <taxon>Acanthomorphata</taxon>
        <taxon>Eupercaria</taxon>
        <taxon>Perciformes</taxon>
        <taxon>Percoidei</taxon>
        <taxon>Percidae</taxon>
        <taxon>Etheostomatinae</taxon>
        <taxon>Etheostoma</taxon>
    </lineage>
</organism>
<comment type="caution">
    <text evidence="2">The sequence shown here is derived from an EMBL/GenBank/DDBJ whole genome shotgun (WGS) entry which is preliminary data.</text>
</comment>
<evidence type="ECO:0000256" key="1">
    <source>
        <dbReference type="SAM" id="MobiDB-lite"/>
    </source>
</evidence>
<keyword evidence="3" id="KW-1185">Reference proteome</keyword>
<dbReference type="Proteomes" id="UP000327493">
    <property type="component" value="Chromosome 17"/>
</dbReference>
<protein>
    <submittedName>
        <fullName evidence="2">Uncharacterized protein</fullName>
    </submittedName>
</protein>
<feature type="compositionally biased region" description="Basic and acidic residues" evidence="1">
    <location>
        <begin position="25"/>
        <end position="40"/>
    </location>
</feature>
<reference evidence="2 3" key="1">
    <citation type="submission" date="2019-08" db="EMBL/GenBank/DDBJ databases">
        <title>A chromosome-level genome assembly, high-density linkage maps, and genome scans reveal the genomic architecture of hybrid incompatibilities underlying speciation via character displacement in darters (Percidae: Etheostominae).</title>
        <authorList>
            <person name="Moran R.L."/>
            <person name="Catchen J.M."/>
            <person name="Fuller R.C."/>
        </authorList>
    </citation>
    <scope>NUCLEOTIDE SEQUENCE [LARGE SCALE GENOMIC DNA]</scope>
    <source>
        <strain evidence="2">EspeVRDwgs_2016</strain>
        <tissue evidence="2">Muscle</tissue>
    </source>
</reference>
<feature type="compositionally biased region" description="Basic and acidic residues" evidence="1">
    <location>
        <begin position="77"/>
        <end position="95"/>
    </location>
</feature>
<evidence type="ECO:0000313" key="3">
    <source>
        <dbReference type="Proteomes" id="UP000327493"/>
    </source>
</evidence>
<evidence type="ECO:0000313" key="2">
    <source>
        <dbReference type="EMBL" id="KAA8583737.1"/>
    </source>
</evidence>
<gene>
    <name evidence="2" type="ORF">FQN60_014945</name>
</gene>
<feature type="compositionally biased region" description="Polar residues" evidence="1">
    <location>
        <begin position="10"/>
        <end position="19"/>
    </location>
</feature>
<proteinExistence type="predicted"/>
<feature type="region of interest" description="Disordered" evidence="1">
    <location>
        <begin position="57"/>
        <end position="95"/>
    </location>
</feature>
<accession>A0A5J5CPW1</accession>
<dbReference type="AlphaFoldDB" id="A0A5J5CPW1"/>
<sequence length="95" mass="10604">MRSPFPVKPGSTNGHSFQMCNHGKGRGDGCDREKERKRSSVRWEKVLLCAVPRCSPNHIRANESIPPPVMAAPARGPRKEREEEGGRKSGKRVEI</sequence>
<dbReference type="EMBL" id="VOFY01000017">
    <property type="protein sequence ID" value="KAA8583737.1"/>
    <property type="molecule type" value="Genomic_DNA"/>
</dbReference>
<feature type="region of interest" description="Disordered" evidence="1">
    <location>
        <begin position="1"/>
        <end position="40"/>
    </location>
</feature>